<dbReference type="PROSITE" id="PS51257">
    <property type="entry name" value="PROKAR_LIPOPROTEIN"/>
    <property type="match status" value="1"/>
</dbReference>
<keyword evidence="3" id="KW-1185">Reference proteome</keyword>
<gene>
    <name evidence="2" type="ORF">QW060_13815</name>
</gene>
<dbReference type="Proteomes" id="UP001242368">
    <property type="component" value="Unassembled WGS sequence"/>
</dbReference>
<sequence length="320" mass="37661">MKYIKLLPCFFLFLSCSSKTSDENRNINKNQLDIITEHYNITVSVDLSNRLNQKLYPKAVSDTEIINMVAENMFPKILNHKRTMNQLDLFTIGFINKKQINAYNVNTERMSIDFSKFKTQAQRIDYIRNSYQNEKKIFIKEFNKLYDNAVQKPYGSDIWTYFQQGIDDFVVKKEVNSTKTGNRILTNKYRNILILLTDGYIETIFNNKEYDLTAAEIVEFRKKYLQSGEKSLESFLQKNPDFKIRPVTNPLLEDLEILVLELYDRTDTNAGASVHPTDLEIMKVIWTDWLKCSKVKKWELYPKSSNKVETEKIILRFLGV</sequence>
<feature type="signal peptide" evidence="1">
    <location>
        <begin position="1"/>
        <end position="20"/>
    </location>
</feature>
<keyword evidence="1" id="KW-0732">Signal</keyword>
<comment type="caution">
    <text evidence="2">The sequence shown here is derived from an EMBL/GenBank/DDBJ whole genome shotgun (WGS) entry which is preliminary data.</text>
</comment>
<dbReference type="RefSeq" id="WP_290364064.1">
    <property type="nucleotide sequence ID" value="NZ_JAUFQU010000001.1"/>
</dbReference>
<protein>
    <recommendedName>
        <fullName evidence="4">Lipoprotein</fullName>
    </recommendedName>
</protein>
<accession>A0ABT8CUJ6</accession>
<evidence type="ECO:0000313" key="2">
    <source>
        <dbReference type="EMBL" id="MDN3708183.1"/>
    </source>
</evidence>
<reference evidence="3" key="1">
    <citation type="journal article" date="2019" name="Int. J. Syst. Evol. Microbiol.">
        <title>The Global Catalogue of Microorganisms (GCM) 10K type strain sequencing project: providing services to taxonomists for standard genome sequencing and annotation.</title>
        <authorList>
            <consortium name="The Broad Institute Genomics Platform"/>
            <consortium name="The Broad Institute Genome Sequencing Center for Infectious Disease"/>
            <person name="Wu L."/>
            <person name="Ma J."/>
        </authorList>
    </citation>
    <scope>NUCLEOTIDE SEQUENCE [LARGE SCALE GENOMIC DNA]</scope>
    <source>
        <strain evidence="3">CECT 7184</strain>
    </source>
</reference>
<evidence type="ECO:0000256" key="1">
    <source>
        <dbReference type="SAM" id="SignalP"/>
    </source>
</evidence>
<evidence type="ECO:0008006" key="4">
    <source>
        <dbReference type="Google" id="ProtNLM"/>
    </source>
</evidence>
<evidence type="ECO:0000313" key="3">
    <source>
        <dbReference type="Proteomes" id="UP001242368"/>
    </source>
</evidence>
<organism evidence="2 3">
    <name type="scientific">Paenimyroides ceti</name>
    <dbReference type="NCBI Taxonomy" id="395087"/>
    <lineage>
        <taxon>Bacteria</taxon>
        <taxon>Pseudomonadati</taxon>
        <taxon>Bacteroidota</taxon>
        <taxon>Flavobacteriia</taxon>
        <taxon>Flavobacteriales</taxon>
        <taxon>Flavobacteriaceae</taxon>
        <taxon>Paenimyroides</taxon>
    </lineage>
</organism>
<proteinExistence type="predicted"/>
<dbReference type="EMBL" id="JAUFQU010000001">
    <property type="protein sequence ID" value="MDN3708183.1"/>
    <property type="molecule type" value="Genomic_DNA"/>
</dbReference>
<feature type="chain" id="PRO_5046197097" description="Lipoprotein" evidence="1">
    <location>
        <begin position="21"/>
        <end position="320"/>
    </location>
</feature>
<name>A0ABT8CUJ6_9FLAO</name>